<name>X0SU25_9ZZZZ</name>
<dbReference type="AlphaFoldDB" id="X0SU25"/>
<organism evidence="1">
    <name type="scientific">marine sediment metagenome</name>
    <dbReference type="NCBI Taxonomy" id="412755"/>
    <lineage>
        <taxon>unclassified sequences</taxon>
        <taxon>metagenomes</taxon>
        <taxon>ecological metagenomes</taxon>
    </lineage>
</organism>
<gene>
    <name evidence="1" type="ORF">S01H1_06997</name>
</gene>
<comment type="caution">
    <text evidence="1">The sequence shown here is derived from an EMBL/GenBank/DDBJ whole genome shotgun (WGS) entry which is preliminary data.</text>
</comment>
<protein>
    <submittedName>
        <fullName evidence="1">Uncharacterized protein</fullName>
    </submittedName>
</protein>
<evidence type="ECO:0000313" key="1">
    <source>
        <dbReference type="EMBL" id="GAF84683.1"/>
    </source>
</evidence>
<accession>X0SU25</accession>
<reference evidence="1" key="1">
    <citation type="journal article" date="2014" name="Front. Microbiol.">
        <title>High frequency of phylogenetically diverse reductive dehalogenase-homologous genes in deep subseafloor sedimentary metagenomes.</title>
        <authorList>
            <person name="Kawai M."/>
            <person name="Futagami T."/>
            <person name="Toyoda A."/>
            <person name="Takaki Y."/>
            <person name="Nishi S."/>
            <person name="Hori S."/>
            <person name="Arai W."/>
            <person name="Tsubouchi T."/>
            <person name="Morono Y."/>
            <person name="Uchiyama I."/>
            <person name="Ito T."/>
            <person name="Fujiyama A."/>
            <person name="Inagaki F."/>
            <person name="Takami H."/>
        </authorList>
    </citation>
    <scope>NUCLEOTIDE SEQUENCE</scope>
    <source>
        <strain evidence="1">Expedition CK06-06</strain>
    </source>
</reference>
<sequence>MGLKSAESKVTSTAGKLGKAVGPITTIMSAARLPMQAAQSGGFAGVYDFYAGTVIPNWAPPGWGEFRSFIQGPGGASIMTGIGVGLVKWLVGEVAGAAPGSQSKEVAAINMILDAVGDAASGTAIGEAASMIIHGPTYSGGAGGGAGFLNAGVDSFRGEPKQNTLARKRGEKAITAWPVFS</sequence>
<proteinExistence type="predicted"/>
<dbReference type="EMBL" id="BARS01003610">
    <property type="protein sequence ID" value="GAF84683.1"/>
    <property type="molecule type" value="Genomic_DNA"/>
</dbReference>